<sequence>MHCCHQCNSLCMHMEWASRHHLHVQGNHFRTPYPKSDETLRCRHHAVWTALCDQRAHLHNTSKIEASHQDGSGSADRCLGFGNYIVVDRGTLEDKNPSESIQWS</sequence>
<accession>A0A1R3RBP8</accession>
<dbReference type="EMBL" id="KV907509">
    <property type="protein sequence ID" value="OOF91883.1"/>
    <property type="molecule type" value="Genomic_DNA"/>
</dbReference>
<dbReference type="AlphaFoldDB" id="A0A1R3RBP8"/>
<name>A0A1R3RBP8_ASPC5</name>
<dbReference type="Proteomes" id="UP000188318">
    <property type="component" value="Unassembled WGS sequence"/>
</dbReference>
<protein>
    <submittedName>
        <fullName evidence="1">Uncharacterized protein</fullName>
    </submittedName>
</protein>
<keyword evidence="2" id="KW-1185">Reference proteome</keyword>
<reference evidence="2" key="1">
    <citation type="journal article" date="2017" name="Genome Biol.">
        <title>Comparative genomics reveals high biological diversity and specific adaptations in the industrially and medically important fungal genus Aspergillus.</title>
        <authorList>
            <person name="de Vries R.P."/>
            <person name="Riley R."/>
            <person name="Wiebenga A."/>
            <person name="Aguilar-Osorio G."/>
            <person name="Amillis S."/>
            <person name="Uchima C.A."/>
            <person name="Anderluh G."/>
            <person name="Asadollahi M."/>
            <person name="Askin M."/>
            <person name="Barry K."/>
            <person name="Battaglia E."/>
            <person name="Bayram O."/>
            <person name="Benocci T."/>
            <person name="Braus-Stromeyer S.A."/>
            <person name="Caldana C."/>
            <person name="Canovas D."/>
            <person name="Cerqueira G.C."/>
            <person name="Chen F."/>
            <person name="Chen W."/>
            <person name="Choi C."/>
            <person name="Clum A."/>
            <person name="Dos Santos R.A."/>
            <person name="Damasio A.R."/>
            <person name="Diallinas G."/>
            <person name="Emri T."/>
            <person name="Fekete E."/>
            <person name="Flipphi M."/>
            <person name="Freyberg S."/>
            <person name="Gallo A."/>
            <person name="Gournas C."/>
            <person name="Habgood R."/>
            <person name="Hainaut M."/>
            <person name="Harispe M.L."/>
            <person name="Henrissat B."/>
            <person name="Hilden K.S."/>
            <person name="Hope R."/>
            <person name="Hossain A."/>
            <person name="Karabika E."/>
            <person name="Karaffa L."/>
            <person name="Karanyi Z."/>
            <person name="Krasevec N."/>
            <person name="Kuo A."/>
            <person name="Kusch H."/>
            <person name="LaButti K."/>
            <person name="Lagendijk E.L."/>
            <person name="Lapidus A."/>
            <person name="Levasseur A."/>
            <person name="Lindquist E."/>
            <person name="Lipzen A."/>
            <person name="Logrieco A.F."/>
            <person name="MacCabe A."/>
            <person name="Maekelae M.R."/>
            <person name="Malavazi I."/>
            <person name="Melin P."/>
            <person name="Meyer V."/>
            <person name="Mielnichuk N."/>
            <person name="Miskei M."/>
            <person name="Molnar A.P."/>
            <person name="Mule G."/>
            <person name="Ngan C.Y."/>
            <person name="Orejas M."/>
            <person name="Orosz E."/>
            <person name="Ouedraogo J.P."/>
            <person name="Overkamp K.M."/>
            <person name="Park H.-S."/>
            <person name="Perrone G."/>
            <person name="Piumi F."/>
            <person name="Punt P.J."/>
            <person name="Ram A.F."/>
            <person name="Ramon A."/>
            <person name="Rauscher S."/>
            <person name="Record E."/>
            <person name="Riano-Pachon D.M."/>
            <person name="Robert V."/>
            <person name="Roehrig J."/>
            <person name="Ruller R."/>
            <person name="Salamov A."/>
            <person name="Salih N.S."/>
            <person name="Samson R.A."/>
            <person name="Sandor E."/>
            <person name="Sanguinetti M."/>
            <person name="Schuetze T."/>
            <person name="Sepcic K."/>
            <person name="Shelest E."/>
            <person name="Sherlock G."/>
            <person name="Sophianopoulou V."/>
            <person name="Squina F.M."/>
            <person name="Sun H."/>
            <person name="Susca A."/>
            <person name="Todd R.B."/>
            <person name="Tsang A."/>
            <person name="Unkles S.E."/>
            <person name="van de Wiele N."/>
            <person name="van Rossen-Uffink D."/>
            <person name="Oliveira J.V."/>
            <person name="Vesth T.C."/>
            <person name="Visser J."/>
            <person name="Yu J.-H."/>
            <person name="Zhou M."/>
            <person name="Andersen M.R."/>
            <person name="Archer D.B."/>
            <person name="Baker S.E."/>
            <person name="Benoit I."/>
            <person name="Brakhage A.A."/>
            <person name="Braus G.H."/>
            <person name="Fischer R."/>
            <person name="Frisvad J.C."/>
            <person name="Goldman G.H."/>
            <person name="Houbraken J."/>
            <person name="Oakley B."/>
            <person name="Pocsi I."/>
            <person name="Scazzocchio C."/>
            <person name="Seiboth B."/>
            <person name="vanKuyk P.A."/>
            <person name="Wortman J."/>
            <person name="Dyer P.S."/>
            <person name="Grigoriev I.V."/>
        </authorList>
    </citation>
    <scope>NUCLEOTIDE SEQUENCE [LARGE SCALE GENOMIC DNA]</scope>
    <source>
        <strain evidence="2">ITEM 5010</strain>
    </source>
</reference>
<proteinExistence type="predicted"/>
<evidence type="ECO:0000313" key="1">
    <source>
        <dbReference type="EMBL" id="OOF91883.1"/>
    </source>
</evidence>
<evidence type="ECO:0000313" key="2">
    <source>
        <dbReference type="Proteomes" id="UP000188318"/>
    </source>
</evidence>
<gene>
    <name evidence="1" type="ORF">ASPCADRAFT_509833</name>
</gene>
<dbReference type="VEuPathDB" id="FungiDB:ASPCADRAFT_509833"/>
<organism evidence="1 2">
    <name type="scientific">Aspergillus carbonarius (strain ITEM 5010)</name>
    <dbReference type="NCBI Taxonomy" id="602072"/>
    <lineage>
        <taxon>Eukaryota</taxon>
        <taxon>Fungi</taxon>
        <taxon>Dikarya</taxon>
        <taxon>Ascomycota</taxon>
        <taxon>Pezizomycotina</taxon>
        <taxon>Eurotiomycetes</taxon>
        <taxon>Eurotiomycetidae</taxon>
        <taxon>Eurotiales</taxon>
        <taxon>Aspergillaceae</taxon>
        <taxon>Aspergillus</taxon>
        <taxon>Aspergillus subgen. Circumdati</taxon>
    </lineage>
</organism>